<protein>
    <recommendedName>
        <fullName evidence="3">Nucleotidyltransferase family protein</fullName>
    </recommendedName>
</protein>
<sequence>MNATPTPPNYRTQAADTAIEVDIFEFALLRKKSNRDRALLTATLTRGARQLCLCGLKHTHRNLSQNAFAQLVARAFLGDDNPPTFLPGGDTMTWIQDSLELTAQLHELFETHQIPYYITGGVASTTYGEPRTTRDLDVVISLQTVPLNLLVSELEKIGFYVLRVEDVRARRMRTLGITHTTTIARADLIMADDTEFDRVKFSRHQAIDIPNRDILYFASPEDVILNKLRWGQASQSEKQWRDVLGILKVQTTQLDLDYLNHWANRLKLTPILLQAFNEAGLTL</sequence>
<comment type="caution">
    <text evidence="1">The sequence shown here is derived from an EMBL/GenBank/DDBJ whole genome shotgun (WGS) entry which is preliminary data.</text>
</comment>
<dbReference type="Proteomes" id="UP000654482">
    <property type="component" value="Unassembled WGS sequence"/>
</dbReference>
<dbReference type="EMBL" id="JADEWZ010000033">
    <property type="protein sequence ID" value="MBE9117916.1"/>
    <property type="molecule type" value="Genomic_DNA"/>
</dbReference>
<dbReference type="Gene3D" id="3.30.460.40">
    <property type="match status" value="1"/>
</dbReference>
<organism evidence="1 2">
    <name type="scientific">Lusitaniella coriacea LEGE 07157</name>
    <dbReference type="NCBI Taxonomy" id="945747"/>
    <lineage>
        <taxon>Bacteria</taxon>
        <taxon>Bacillati</taxon>
        <taxon>Cyanobacteriota</taxon>
        <taxon>Cyanophyceae</taxon>
        <taxon>Spirulinales</taxon>
        <taxon>Lusitaniellaceae</taxon>
        <taxon>Lusitaniella</taxon>
    </lineage>
</organism>
<accession>A0A8J7DZY4</accession>
<evidence type="ECO:0000313" key="1">
    <source>
        <dbReference type="EMBL" id="MBE9117916.1"/>
    </source>
</evidence>
<dbReference type="RefSeq" id="WP_194031003.1">
    <property type="nucleotide sequence ID" value="NZ_JADEWZ010000033.1"/>
</dbReference>
<keyword evidence="2" id="KW-1185">Reference proteome</keyword>
<dbReference type="InterPro" id="IPR043519">
    <property type="entry name" value="NT_sf"/>
</dbReference>
<evidence type="ECO:0008006" key="3">
    <source>
        <dbReference type="Google" id="ProtNLM"/>
    </source>
</evidence>
<proteinExistence type="predicted"/>
<dbReference type="AlphaFoldDB" id="A0A8J7DZY4"/>
<name>A0A8J7DZY4_9CYAN</name>
<reference evidence="1" key="1">
    <citation type="submission" date="2020-10" db="EMBL/GenBank/DDBJ databases">
        <authorList>
            <person name="Castelo-Branco R."/>
            <person name="Eusebio N."/>
            <person name="Adriana R."/>
            <person name="Vieira A."/>
            <person name="Brugerolle De Fraissinette N."/>
            <person name="Rezende De Castro R."/>
            <person name="Schneider M.P."/>
            <person name="Vasconcelos V."/>
            <person name="Leao P.N."/>
        </authorList>
    </citation>
    <scope>NUCLEOTIDE SEQUENCE</scope>
    <source>
        <strain evidence="1">LEGE 07157</strain>
    </source>
</reference>
<evidence type="ECO:0000313" key="2">
    <source>
        <dbReference type="Proteomes" id="UP000654482"/>
    </source>
</evidence>
<gene>
    <name evidence="1" type="ORF">IQ249_18625</name>
</gene>
<dbReference type="SUPFAM" id="SSF81301">
    <property type="entry name" value="Nucleotidyltransferase"/>
    <property type="match status" value="1"/>
</dbReference>